<keyword evidence="1" id="KW-0812">Transmembrane</keyword>
<protein>
    <submittedName>
        <fullName evidence="2">Uncharacterized protein</fullName>
    </submittedName>
</protein>
<feature type="transmembrane region" description="Helical" evidence="1">
    <location>
        <begin position="25"/>
        <end position="47"/>
    </location>
</feature>
<accession>A0ABU5CVP8</accession>
<keyword evidence="3" id="KW-1185">Reference proteome</keyword>
<dbReference type="EMBL" id="JAWDIQ010000003">
    <property type="protein sequence ID" value="MDY0409916.1"/>
    <property type="molecule type" value="Genomic_DNA"/>
</dbReference>
<evidence type="ECO:0000313" key="2">
    <source>
        <dbReference type="EMBL" id="MDY0409916.1"/>
    </source>
</evidence>
<dbReference type="RefSeq" id="WP_320380778.1">
    <property type="nucleotide sequence ID" value="NZ_JAWDIQ010000003.1"/>
</dbReference>
<dbReference type="Proteomes" id="UP001275315">
    <property type="component" value="Unassembled WGS sequence"/>
</dbReference>
<gene>
    <name evidence="2" type="ORF">RWD45_16685</name>
</gene>
<keyword evidence="1" id="KW-0472">Membrane</keyword>
<evidence type="ECO:0000313" key="3">
    <source>
        <dbReference type="Proteomes" id="UP001275315"/>
    </source>
</evidence>
<comment type="caution">
    <text evidence="2">The sequence shown here is derived from an EMBL/GenBank/DDBJ whole genome shotgun (WGS) entry which is preliminary data.</text>
</comment>
<reference evidence="2 3" key="1">
    <citation type="submission" date="2023-10" db="EMBL/GenBank/DDBJ databases">
        <title>Virgibacillus soli CC-YMP-6 genome.</title>
        <authorList>
            <person name="Miliotis G."/>
            <person name="Sengupta P."/>
            <person name="Hameed A."/>
            <person name="Chuvochina M."/>
            <person name="Mcdonagh F."/>
            <person name="Simpson A.C."/>
            <person name="Singh N.K."/>
            <person name="Rekha P.D."/>
            <person name="Raman K."/>
            <person name="Hugenholtz P."/>
            <person name="Venkateswaran K."/>
        </authorList>
    </citation>
    <scope>NUCLEOTIDE SEQUENCE [LARGE SCALE GENOMIC DNA]</scope>
    <source>
        <strain evidence="2 3">CC-YMP-6</strain>
    </source>
</reference>
<keyword evidence="1" id="KW-1133">Transmembrane helix</keyword>
<sequence>MQLWHTFKLSLKIPSKRAVFQLNRIGMDIVVFYLFVLLAIVSIPPLIDLLTTTWVLRES</sequence>
<organism evidence="2 3">
    <name type="scientific">Paracerasibacillus soli</name>
    <dbReference type="NCBI Taxonomy" id="480284"/>
    <lineage>
        <taxon>Bacteria</taxon>
        <taxon>Bacillati</taxon>
        <taxon>Bacillota</taxon>
        <taxon>Bacilli</taxon>
        <taxon>Bacillales</taxon>
        <taxon>Bacillaceae</taxon>
        <taxon>Paracerasibacillus</taxon>
    </lineage>
</organism>
<proteinExistence type="predicted"/>
<evidence type="ECO:0000256" key="1">
    <source>
        <dbReference type="SAM" id="Phobius"/>
    </source>
</evidence>
<name>A0ABU5CVP8_9BACI</name>